<dbReference type="PANTHER" id="PTHR43133">
    <property type="entry name" value="RNA POLYMERASE ECF-TYPE SIGMA FACTO"/>
    <property type="match status" value="1"/>
</dbReference>
<dbReference type="InterPro" id="IPR014284">
    <property type="entry name" value="RNA_pol_sigma-70_dom"/>
</dbReference>
<evidence type="ECO:0000313" key="10">
    <source>
        <dbReference type="Proteomes" id="UP001549111"/>
    </source>
</evidence>
<evidence type="ECO:0000313" key="7">
    <source>
        <dbReference type="EMBL" id="MET3604985.1"/>
    </source>
</evidence>
<evidence type="ECO:0000259" key="6">
    <source>
        <dbReference type="Pfam" id="PF08281"/>
    </source>
</evidence>
<dbReference type="GO" id="GO:0016987">
    <property type="term" value="F:sigma factor activity"/>
    <property type="evidence" value="ECO:0007669"/>
    <property type="project" value="UniProtKB-KW"/>
</dbReference>
<protein>
    <submittedName>
        <fullName evidence="7">RNA polymerase sigma-70 factor (ECF subfamily)</fullName>
    </submittedName>
    <submittedName>
        <fullName evidence="8">Sigma-70 family RNA polymerase sigma factor</fullName>
    </submittedName>
</protein>
<dbReference type="InterPro" id="IPR039425">
    <property type="entry name" value="RNA_pol_sigma-70-like"/>
</dbReference>
<name>A0A5C1Q2F8_9BURK</name>
<dbReference type="InterPro" id="IPR013249">
    <property type="entry name" value="RNA_pol_sigma70_r4_t2"/>
</dbReference>
<dbReference type="SUPFAM" id="SSF88946">
    <property type="entry name" value="Sigma2 domain of RNA polymerase sigma factors"/>
    <property type="match status" value="1"/>
</dbReference>
<dbReference type="Proteomes" id="UP000323522">
    <property type="component" value="Chromosome"/>
</dbReference>
<evidence type="ECO:0000256" key="2">
    <source>
        <dbReference type="ARBA" id="ARBA00023015"/>
    </source>
</evidence>
<reference evidence="7 10" key="2">
    <citation type="submission" date="2024-06" db="EMBL/GenBank/DDBJ databases">
        <title>Genomic Encyclopedia of Type Strains, Phase IV (KMG-IV): sequencing the most valuable type-strain genomes for metagenomic binning, comparative biology and taxonomic classification.</title>
        <authorList>
            <person name="Goeker M."/>
        </authorList>
    </citation>
    <scope>NUCLEOTIDE SEQUENCE [LARGE SCALE GENOMIC DNA]</scope>
    <source>
        <strain evidence="7 10">D-501</strain>
    </source>
</reference>
<gene>
    <name evidence="7" type="ORF">ABIC99_002810</name>
    <name evidence="8" type="ORF">EWH46_13790</name>
</gene>
<dbReference type="RefSeq" id="WP_149504400.1">
    <property type="nucleotide sequence ID" value="NZ_CP035708.1"/>
</dbReference>
<dbReference type="CDD" id="cd06171">
    <property type="entry name" value="Sigma70_r4"/>
    <property type="match status" value="1"/>
</dbReference>
<sequence length="209" mass="23261">MPSTPVDAWAQRSHRLAAWLSRIALGDRQAFAALYRETSAHLFGVVLRIQPDTARAEDLLQDIYISLWQSAGSFDPQRSQPLTWLTSIARHRAIDSLRRRRGEVRTVSRHVADDEDDEEGGDLLADLPDDAAGPQELLHQAAEARELSRCVQGLSAEQQQCVALAYYQGLSHAEVAEHLAQPLGTVKSWVRRALLALKDCLGHAVARER</sequence>
<dbReference type="OrthoDB" id="9784272at2"/>
<dbReference type="GO" id="GO:0003677">
    <property type="term" value="F:DNA binding"/>
    <property type="evidence" value="ECO:0007669"/>
    <property type="project" value="InterPro"/>
</dbReference>
<dbReference type="SUPFAM" id="SSF88659">
    <property type="entry name" value="Sigma3 and sigma4 domains of RNA polymerase sigma factors"/>
    <property type="match status" value="1"/>
</dbReference>
<dbReference type="InterPro" id="IPR013324">
    <property type="entry name" value="RNA_pol_sigma_r3/r4-like"/>
</dbReference>
<dbReference type="Gene3D" id="1.10.10.10">
    <property type="entry name" value="Winged helix-like DNA-binding domain superfamily/Winged helix DNA-binding domain"/>
    <property type="match status" value="1"/>
</dbReference>
<comment type="similarity">
    <text evidence="1">Belongs to the sigma-70 factor family. ECF subfamily.</text>
</comment>
<keyword evidence="3" id="KW-0731">Sigma factor</keyword>
<dbReference type="InterPro" id="IPR013325">
    <property type="entry name" value="RNA_pol_sigma_r2"/>
</dbReference>
<dbReference type="NCBIfam" id="TIGR02937">
    <property type="entry name" value="sigma70-ECF"/>
    <property type="match status" value="1"/>
</dbReference>
<feature type="domain" description="RNA polymerase sigma-70 region 2" evidence="5">
    <location>
        <begin position="34"/>
        <end position="101"/>
    </location>
</feature>
<dbReference type="EMBL" id="CP035708">
    <property type="protein sequence ID" value="QEN01737.1"/>
    <property type="molecule type" value="Genomic_DNA"/>
</dbReference>
<dbReference type="KEGG" id="snn:EWH46_13790"/>
<keyword evidence="2" id="KW-0805">Transcription regulation</keyword>
<dbReference type="Pfam" id="PF04542">
    <property type="entry name" value="Sigma70_r2"/>
    <property type="match status" value="1"/>
</dbReference>
<organism evidence="8 9">
    <name type="scientific">Sphaerotilus sulfidivorans</name>
    <dbReference type="NCBI Taxonomy" id="639200"/>
    <lineage>
        <taxon>Bacteria</taxon>
        <taxon>Pseudomonadati</taxon>
        <taxon>Pseudomonadota</taxon>
        <taxon>Betaproteobacteria</taxon>
        <taxon>Burkholderiales</taxon>
        <taxon>Sphaerotilaceae</taxon>
        <taxon>Sphaerotilus</taxon>
    </lineage>
</organism>
<evidence type="ECO:0000259" key="5">
    <source>
        <dbReference type="Pfam" id="PF04542"/>
    </source>
</evidence>
<evidence type="ECO:0000256" key="4">
    <source>
        <dbReference type="ARBA" id="ARBA00023163"/>
    </source>
</evidence>
<evidence type="ECO:0000313" key="9">
    <source>
        <dbReference type="Proteomes" id="UP000323522"/>
    </source>
</evidence>
<keyword evidence="4" id="KW-0804">Transcription</keyword>
<dbReference type="AlphaFoldDB" id="A0A5C1Q2F8"/>
<dbReference type="InterPro" id="IPR007627">
    <property type="entry name" value="RNA_pol_sigma70_r2"/>
</dbReference>
<dbReference type="GO" id="GO:0006352">
    <property type="term" value="P:DNA-templated transcription initiation"/>
    <property type="evidence" value="ECO:0007669"/>
    <property type="project" value="InterPro"/>
</dbReference>
<dbReference type="Pfam" id="PF08281">
    <property type="entry name" value="Sigma70_r4_2"/>
    <property type="match status" value="1"/>
</dbReference>
<dbReference type="PANTHER" id="PTHR43133:SF62">
    <property type="entry name" value="RNA POLYMERASE SIGMA FACTOR SIGZ"/>
    <property type="match status" value="1"/>
</dbReference>
<evidence type="ECO:0000256" key="3">
    <source>
        <dbReference type="ARBA" id="ARBA00023082"/>
    </source>
</evidence>
<dbReference type="InterPro" id="IPR036388">
    <property type="entry name" value="WH-like_DNA-bd_sf"/>
</dbReference>
<proteinExistence type="inferred from homology"/>
<dbReference type="EMBL" id="JBEPLS010000011">
    <property type="protein sequence ID" value="MET3604985.1"/>
    <property type="molecule type" value="Genomic_DNA"/>
</dbReference>
<keyword evidence="10" id="KW-1185">Reference proteome</keyword>
<dbReference type="Proteomes" id="UP001549111">
    <property type="component" value="Unassembled WGS sequence"/>
</dbReference>
<dbReference type="Gene3D" id="1.10.1740.10">
    <property type="match status" value="1"/>
</dbReference>
<evidence type="ECO:0000256" key="1">
    <source>
        <dbReference type="ARBA" id="ARBA00010641"/>
    </source>
</evidence>
<reference evidence="8 9" key="1">
    <citation type="submission" date="2019-02" db="EMBL/GenBank/DDBJ databases">
        <title>Complete Genome Sequence and Methylome Analysis of Sphaerotilus natans subsp. sulfidivorans D-507.</title>
        <authorList>
            <person name="Fomenkov A."/>
            <person name="Gridneva E."/>
            <person name="Smolyakov D."/>
            <person name="Dubinina G."/>
            <person name="Vincze T."/>
            <person name="Grabovich M."/>
            <person name="Roberts R.J."/>
        </authorList>
    </citation>
    <scope>NUCLEOTIDE SEQUENCE [LARGE SCALE GENOMIC DNA]</scope>
    <source>
        <strain evidence="8 9">D-507</strain>
    </source>
</reference>
<accession>A0A5C1Q2F8</accession>
<feature type="domain" description="RNA polymerase sigma factor 70 region 4 type 2" evidence="6">
    <location>
        <begin position="145"/>
        <end position="197"/>
    </location>
</feature>
<evidence type="ECO:0000313" key="8">
    <source>
        <dbReference type="EMBL" id="QEN01737.1"/>
    </source>
</evidence>